<sequence length="244" mass="27843">MSGLDGLSVHCPEHTTRQASKDAREGICYEPTSSRPALRAHIHSISRRICLSIRRWRPRSQKQPLRRLLPHSQPVGRRGRVAWRRSNPQECREADRLTRSVSKQTPVPSCSHISETINACLAAIVAFRPATPAFQTPEAMAEDSFQRHDSSGDGEEENTPRSKRMHFRRACRLLHCPRPETSLKVHTLRGAARAQFGRRKEGPPCFNTSTVYIFHLIMFIRLFPVDFAGYPDVEEKRKVPADFL</sequence>
<reference evidence="2" key="1">
    <citation type="journal article" date="2020" name="Stud. Mycol.">
        <title>101 Dothideomycetes genomes: a test case for predicting lifestyles and emergence of pathogens.</title>
        <authorList>
            <person name="Haridas S."/>
            <person name="Albert R."/>
            <person name="Binder M."/>
            <person name="Bloem J."/>
            <person name="Labutti K."/>
            <person name="Salamov A."/>
            <person name="Andreopoulos B."/>
            <person name="Baker S."/>
            <person name="Barry K."/>
            <person name="Bills G."/>
            <person name="Bluhm B."/>
            <person name="Cannon C."/>
            <person name="Castanera R."/>
            <person name="Culley D."/>
            <person name="Daum C."/>
            <person name="Ezra D."/>
            <person name="Gonzalez J."/>
            <person name="Henrissat B."/>
            <person name="Kuo A."/>
            <person name="Liang C."/>
            <person name="Lipzen A."/>
            <person name="Lutzoni F."/>
            <person name="Magnuson J."/>
            <person name="Mondo S."/>
            <person name="Nolan M."/>
            <person name="Ohm R."/>
            <person name="Pangilinan J."/>
            <person name="Park H.-J."/>
            <person name="Ramirez L."/>
            <person name="Alfaro M."/>
            <person name="Sun H."/>
            <person name="Tritt A."/>
            <person name="Yoshinaga Y."/>
            <person name="Zwiers L.-H."/>
            <person name="Turgeon B."/>
            <person name="Goodwin S."/>
            <person name="Spatafora J."/>
            <person name="Crous P."/>
            <person name="Grigoriev I."/>
        </authorList>
    </citation>
    <scope>NUCLEOTIDE SEQUENCE</scope>
    <source>
        <strain evidence="2">CBS 113389</strain>
    </source>
</reference>
<proteinExistence type="predicted"/>
<feature type="region of interest" description="Disordered" evidence="1">
    <location>
        <begin position="1"/>
        <end position="24"/>
    </location>
</feature>
<feature type="region of interest" description="Disordered" evidence="1">
    <location>
        <begin position="138"/>
        <end position="164"/>
    </location>
</feature>
<organism evidence="2 3">
    <name type="scientific">Neohortaea acidophila</name>
    <dbReference type="NCBI Taxonomy" id="245834"/>
    <lineage>
        <taxon>Eukaryota</taxon>
        <taxon>Fungi</taxon>
        <taxon>Dikarya</taxon>
        <taxon>Ascomycota</taxon>
        <taxon>Pezizomycotina</taxon>
        <taxon>Dothideomycetes</taxon>
        <taxon>Dothideomycetidae</taxon>
        <taxon>Mycosphaerellales</taxon>
        <taxon>Teratosphaeriaceae</taxon>
        <taxon>Neohortaea</taxon>
    </lineage>
</organism>
<dbReference type="RefSeq" id="XP_033594743.1">
    <property type="nucleotide sequence ID" value="XM_033731087.1"/>
</dbReference>
<evidence type="ECO:0000313" key="2">
    <source>
        <dbReference type="EMBL" id="KAF2488174.1"/>
    </source>
</evidence>
<gene>
    <name evidence="2" type="ORF">BDY17DRAFT_25060</name>
</gene>
<dbReference type="GeneID" id="54472089"/>
<accession>A0A6A6Q849</accession>
<dbReference type="EMBL" id="MU001631">
    <property type="protein sequence ID" value="KAF2488174.1"/>
    <property type="molecule type" value="Genomic_DNA"/>
</dbReference>
<dbReference type="AlphaFoldDB" id="A0A6A6Q849"/>
<keyword evidence="3" id="KW-1185">Reference proteome</keyword>
<dbReference type="Proteomes" id="UP000799767">
    <property type="component" value="Unassembled WGS sequence"/>
</dbReference>
<evidence type="ECO:0000313" key="3">
    <source>
        <dbReference type="Proteomes" id="UP000799767"/>
    </source>
</evidence>
<protein>
    <submittedName>
        <fullName evidence="2">Uncharacterized protein</fullName>
    </submittedName>
</protein>
<name>A0A6A6Q849_9PEZI</name>
<feature type="compositionally biased region" description="Basic and acidic residues" evidence="1">
    <location>
        <begin position="11"/>
        <end position="24"/>
    </location>
</feature>
<evidence type="ECO:0000256" key="1">
    <source>
        <dbReference type="SAM" id="MobiDB-lite"/>
    </source>
</evidence>